<feature type="domain" description="EndoU" evidence="12">
    <location>
        <begin position="1"/>
        <end position="122"/>
    </location>
</feature>
<dbReference type="STRING" id="29170.A0A368H9Y6"/>
<dbReference type="GO" id="GO:0016787">
    <property type="term" value="F:hydrolase activity"/>
    <property type="evidence" value="ECO:0007669"/>
    <property type="project" value="UniProtKB-KW"/>
</dbReference>
<evidence type="ECO:0000256" key="9">
    <source>
        <dbReference type="ARBA" id="ARBA00023211"/>
    </source>
</evidence>
<dbReference type="PANTHER" id="PTHR12439">
    <property type="entry name" value="PLACENTAL PROTEIN 11-RELATED"/>
    <property type="match status" value="1"/>
</dbReference>
<evidence type="ECO:0000256" key="6">
    <source>
        <dbReference type="ARBA" id="ARBA00022759"/>
    </source>
</evidence>
<name>A0A368H9Y6_ANCCA</name>
<dbReference type="EMBL" id="JOJR01000008">
    <property type="protein sequence ID" value="RCN52127.1"/>
    <property type="molecule type" value="Genomic_DNA"/>
</dbReference>
<reference evidence="13 14" key="1">
    <citation type="submission" date="2014-10" db="EMBL/GenBank/DDBJ databases">
        <title>Draft genome of the hookworm Ancylostoma caninum.</title>
        <authorList>
            <person name="Mitreva M."/>
        </authorList>
    </citation>
    <scope>NUCLEOTIDE SEQUENCE [LARGE SCALE GENOMIC DNA]</scope>
    <source>
        <strain evidence="13 14">Baltimore</strain>
    </source>
</reference>
<dbReference type="AlphaFoldDB" id="A0A368H9Y6"/>
<dbReference type="GO" id="GO:0046872">
    <property type="term" value="F:metal ion binding"/>
    <property type="evidence" value="ECO:0007669"/>
    <property type="project" value="UniProtKB-UniRule"/>
</dbReference>
<dbReference type="GO" id="GO:0004521">
    <property type="term" value="F:RNA endonuclease activity"/>
    <property type="evidence" value="ECO:0007669"/>
    <property type="project" value="UniProtKB-UniRule"/>
</dbReference>
<keyword evidence="4 11" id="KW-0540">Nuclease</keyword>
<dbReference type="Pfam" id="PF09412">
    <property type="entry name" value="XendoU"/>
    <property type="match status" value="1"/>
</dbReference>
<keyword evidence="7 11" id="KW-0378">Hydrolase</keyword>
<dbReference type="GO" id="GO:0003723">
    <property type="term" value="F:RNA binding"/>
    <property type="evidence" value="ECO:0007669"/>
    <property type="project" value="UniProtKB-UniRule"/>
</dbReference>
<evidence type="ECO:0000256" key="7">
    <source>
        <dbReference type="ARBA" id="ARBA00022801"/>
    </source>
</evidence>
<sequence length="135" mass="15729">MQWNDNQEKRREVSGFHNWVRFYLLERDPAEKLNYLGFIEERGNVMVSLRFKWQRLLKRVGSFLVGTSPEFEMALYTLCFLARRGREQCPVEIDGCSVIITSYDMVQDGEVYIGTVYPKPGKVTNTCSNFYGHGV</sequence>
<proteinExistence type="inferred from homology"/>
<protein>
    <recommendedName>
        <fullName evidence="12">EndoU domain-containing protein</fullName>
    </recommendedName>
</protein>
<keyword evidence="9 11" id="KW-0464">Manganese</keyword>
<dbReference type="PROSITE" id="PS51959">
    <property type="entry name" value="ENDOU"/>
    <property type="match status" value="1"/>
</dbReference>
<evidence type="ECO:0000259" key="12">
    <source>
        <dbReference type="PROSITE" id="PS51959"/>
    </source>
</evidence>
<evidence type="ECO:0000256" key="8">
    <source>
        <dbReference type="ARBA" id="ARBA00022884"/>
    </source>
</evidence>
<keyword evidence="10" id="KW-0456">Lyase</keyword>
<accession>A0A368H9Y6</accession>
<dbReference type="GO" id="GO:0016829">
    <property type="term" value="F:lyase activity"/>
    <property type="evidence" value="ECO:0007669"/>
    <property type="project" value="UniProtKB-KW"/>
</dbReference>
<dbReference type="Proteomes" id="UP000252519">
    <property type="component" value="Unassembled WGS sequence"/>
</dbReference>
<dbReference type="OrthoDB" id="430326at2759"/>
<dbReference type="InterPro" id="IPR037227">
    <property type="entry name" value="EndoU-like"/>
</dbReference>
<keyword evidence="6 11" id="KW-0255">Endonuclease</keyword>
<gene>
    <name evidence="13" type="ORF">ANCCAN_01557</name>
</gene>
<keyword evidence="8 11" id="KW-0694">RNA-binding</keyword>
<keyword evidence="5 11" id="KW-0479">Metal-binding</keyword>
<evidence type="ECO:0000256" key="11">
    <source>
        <dbReference type="RuleBase" id="RU367085"/>
    </source>
</evidence>
<evidence type="ECO:0000256" key="5">
    <source>
        <dbReference type="ARBA" id="ARBA00022723"/>
    </source>
</evidence>
<evidence type="ECO:0000313" key="14">
    <source>
        <dbReference type="Proteomes" id="UP000252519"/>
    </source>
</evidence>
<evidence type="ECO:0000313" key="13">
    <source>
        <dbReference type="EMBL" id="RCN52127.1"/>
    </source>
</evidence>
<dbReference type="PANTHER" id="PTHR12439:SF11">
    <property type="entry name" value="URIDYLATE-SPECIFIC ENDORIBONUCLEASE"/>
    <property type="match status" value="1"/>
</dbReference>
<evidence type="ECO:0000256" key="1">
    <source>
        <dbReference type="ARBA" id="ARBA00001936"/>
    </source>
</evidence>
<evidence type="ECO:0000256" key="3">
    <source>
        <dbReference type="ARBA" id="ARBA00011245"/>
    </source>
</evidence>
<dbReference type="InterPro" id="IPR039787">
    <property type="entry name" value="ENDOU"/>
</dbReference>
<comment type="cofactor">
    <cofactor evidence="1 11">
        <name>Mn(2+)</name>
        <dbReference type="ChEBI" id="CHEBI:29035"/>
    </cofactor>
</comment>
<dbReference type="InterPro" id="IPR018998">
    <property type="entry name" value="EndoU_C"/>
</dbReference>
<comment type="caution">
    <text evidence="13">The sequence shown here is derived from an EMBL/GenBank/DDBJ whole genome shotgun (WGS) entry which is preliminary data.</text>
</comment>
<comment type="subunit">
    <text evidence="3 11">Monomer.</text>
</comment>
<evidence type="ECO:0000256" key="4">
    <source>
        <dbReference type="ARBA" id="ARBA00022722"/>
    </source>
</evidence>
<evidence type="ECO:0000256" key="10">
    <source>
        <dbReference type="ARBA" id="ARBA00023239"/>
    </source>
</evidence>
<keyword evidence="14" id="KW-1185">Reference proteome</keyword>
<dbReference type="CDD" id="cd21159">
    <property type="entry name" value="XendoU"/>
    <property type="match status" value="1"/>
</dbReference>
<evidence type="ECO:0000256" key="2">
    <source>
        <dbReference type="ARBA" id="ARBA00010168"/>
    </source>
</evidence>
<dbReference type="SUPFAM" id="SSF142877">
    <property type="entry name" value="EndoU-like"/>
    <property type="match status" value="1"/>
</dbReference>
<organism evidence="13 14">
    <name type="scientific">Ancylostoma caninum</name>
    <name type="common">Dog hookworm</name>
    <dbReference type="NCBI Taxonomy" id="29170"/>
    <lineage>
        <taxon>Eukaryota</taxon>
        <taxon>Metazoa</taxon>
        <taxon>Ecdysozoa</taxon>
        <taxon>Nematoda</taxon>
        <taxon>Chromadorea</taxon>
        <taxon>Rhabditida</taxon>
        <taxon>Rhabditina</taxon>
        <taxon>Rhabditomorpha</taxon>
        <taxon>Strongyloidea</taxon>
        <taxon>Ancylostomatidae</taxon>
        <taxon>Ancylostomatinae</taxon>
        <taxon>Ancylostoma</taxon>
    </lineage>
</organism>
<comment type="similarity">
    <text evidence="2 11">Belongs to the ENDOU family.</text>
</comment>